<organism evidence="1 2">
    <name type="scientific">Rhododendron molle</name>
    <name type="common">Chinese azalea</name>
    <name type="synonym">Azalea mollis</name>
    <dbReference type="NCBI Taxonomy" id="49168"/>
    <lineage>
        <taxon>Eukaryota</taxon>
        <taxon>Viridiplantae</taxon>
        <taxon>Streptophyta</taxon>
        <taxon>Embryophyta</taxon>
        <taxon>Tracheophyta</taxon>
        <taxon>Spermatophyta</taxon>
        <taxon>Magnoliopsida</taxon>
        <taxon>eudicotyledons</taxon>
        <taxon>Gunneridae</taxon>
        <taxon>Pentapetalae</taxon>
        <taxon>asterids</taxon>
        <taxon>Ericales</taxon>
        <taxon>Ericaceae</taxon>
        <taxon>Ericoideae</taxon>
        <taxon>Rhodoreae</taxon>
        <taxon>Rhododendron</taxon>
    </lineage>
</organism>
<reference evidence="1" key="1">
    <citation type="submission" date="2022-02" db="EMBL/GenBank/DDBJ databases">
        <title>Plant Genome Project.</title>
        <authorList>
            <person name="Zhang R.-G."/>
        </authorList>
    </citation>
    <scope>NUCLEOTIDE SEQUENCE</scope>
    <source>
        <strain evidence="1">AT1</strain>
    </source>
</reference>
<comment type="caution">
    <text evidence="1">The sequence shown here is derived from an EMBL/GenBank/DDBJ whole genome shotgun (WGS) entry which is preliminary data.</text>
</comment>
<proteinExistence type="predicted"/>
<keyword evidence="2" id="KW-1185">Reference proteome</keyword>
<dbReference type="EMBL" id="CM046393">
    <property type="protein sequence ID" value="KAI8550828.1"/>
    <property type="molecule type" value="Genomic_DNA"/>
</dbReference>
<name>A0ACC0NE14_RHOML</name>
<evidence type="ECO:0000313" key="1">
    <source>
        <dbReference type="EMBL" id="KAI8550828.1"/>
    </source>
</evidence>
<protein>
    <submittedName>
        <fullName evidence="1">Uncharacterized protein</fullName>
    </submittedName>
</protein>
<dbReference type="Proteomes" id="UP001062846">
    <property type="component" value="Chromosome 6"/>
</dbReference>
<accession>A0ACC0NE14</accession>
<gene>
    <name evidence="1" type="ORF">RHMOL_Rhmol06G0137900</name>
</gene>
<evidence type="ECO:0000313" key="2">
    <source>
        <dbReference type="Proteomes" id="UP001062846"/>
    </source>
</evidence>
<sequence>MSQYTLREIKQFTRPDPELEPLFQADADYAEYQACASQSEARLPRLSWTVYVVTAQGVSGLVEFPRPSVEPPEFLVEAGGGATQGLHRKSVRMPTQQASSAGSREEPPSKRQRHSLGIEEEPIAIFDETEEPTDIDLEDTSGSTMPRATGTQEVACSEANEEVSEEDEEGGEDRDGDED</sequence>